<reference evidence="2" key="1">
    <citation type="journal article" date="2014" name="Int. J. Syst. Evol. Microbiol.">
        <title>Complete genome sequence of Corynebacterium casei LMG S-19264T (=DSM 44701T), isolated from a smear-ripened cheese.</title>
        <authorList>
            <consortium name="US DOE Joint Genome Institute (JGI-PGF)"/>
            <person name="Walter F."/>
            <person name="Albersmeier A."/>
            <person name="Kalinowski J."/>
            <person name="Ruckert C."/>
        </authorList>
    </citation>
    <scope>NUCLEOTIDE SEQUENCE</scope>
    <source>
        <strain evidence="2">JCM 4122</strain>
    </source>
</reference>
<protein>
    <submittedName>
        <fullName evidence="2">Uncharacterized protein</fullName>
    </submittedName>
</protein>
<organism evidence="2 3">
    <name type="scientific">Streptomyces filamentosus</name>
    <name type="common">Streptomyces roseosporus</name>
    <dbReference type="NCBI Taxonomy" id="67294"/>
    <lineage>
        <taxon>Bacteria</taxon>
        <taxon>Bacillati</taxon>
        <taxon>Actinomycetota</taxon>
        <taxon>Actinomycetes</taxon>
        <taxon>Kitasatosporales</taxon>
        <taxon>Streptomycetaceae</taxon>
        <taxon>Streptomyces</taxon>
    </lineage>
</organism>
<accession>A0A919EQ69</accession>
<dbReference type="AlphaFoldDB" id="A0A919EQ69"/>
<feature type="region of interest" description="Disordered" evidence="1">
    <location>
        <begin position="1"/>
        <end position="64"/>
    </location>
</feature>
<dbReference type="EMBL" id="BNBE01000002">
    <property type="protein sequence ID" value="GHG07012.1"/>
    <property type="molecule type" value="Genomic_DNA"/>
</dbReference>
<name>A0A919EQ69_STRFL</name>
<reference evidence="2" key="2">
    <citation type="submission" date="2020-09" db="EMBL/GenBank/DDBJ databases">
        <authorList>
            <person name="Sun Q."/>
            <person name="Ohkuma M."/>
        </authorList>
    </citation>
    <scope>NUCLEOTIDE SEQUENCE</scope>
    <source>
        <strain evidence="2">JCM 4122</strain>
    </source>
</reference>
<keyword evidence="3" id="KW-1185">Reference proteome</keyword>
<comment type="caution">
    <text evidence="2">The sequence shown here is derived from an EMBL/GenBank/DDBJ whole genome shotgun (WGS) entry which is preliminary data.</text>
</comment>
<dbReference type="Proteomes" id="UP000632849">
    <property type="component" value="Unassembled WGS sequence"/>
</dbReference>
<evidence type="ECO:0000313" key="3">
    <source>
        <dbReference type="Proteomes" id="UP000632849"/>
    </source>
</evidence>
<evidence type="ECO:0000256" key="1">
    <source>
        <dbReference type="SAM" id="MobiDB-lite"/>
    </source>
</evidence>
<proteinExistence type="predicted"/>
<evidence type="ECO:0000313" key="2">
    <source>
        <dbReference type="EMBL" id="GHG07012.1"/>
    </source>
</evidence>
<gene>
    <name evidence="2" type="ORF">GCM10017667_42970</name>
</gene>
<sequence length="64" mass="6951">MTPSALGTVHAAPEAGGSARPEGRSRPCEEVSAMQRVRISAKPRRPREQTPLDLRTPSGRILPY</sequence>